<feature type="transmembrane region" description="Helical" evidence="9">
    <location>
        <begin position="118"/>
        <end position="138"/>
    </location>
</feature>
<proteinExistence type="inferred from homology"/>
<gene>
    <name evidence="11" type="ORF">J5N97_018940</name>
</gene>
<evidence type="ECO:0000259" key="10">
    <source>
        <dbReference type="Pfam" id="PF13813"/>
    </source>
</evidence>
<dbReference type="PANTHER" id="PTHR31595:SF57">
    <property type="entry name" value="OS04G0481900 PROTEIN"/>
    <property type="match status" value="1"/>
</dbReference>
<keyword evidence="7 9" id="KW-0472">Membrane</keyword>
<evidence type="ECO:0000256" key="3">
    <source>
        <dbReference type="ARBA" id="ARBA00007282"/>
    </source>
</evidence>
<protein>
    <recommendedName>
        <fullName evidence="10">Wax synthase domain-containing protein</fullName>
    </recommendedName>
</protein>
<feature type="transmembrane region" description="Helical" evidence="9">
    <location>
        <begin position="219"/>
        <end position="240"/>
    </location>
</feature>
<dbReference type="InterPro" id="IPR017088">
    <property type="entry name" value="Wax_synthase_Magnoliopsida"/>
</dbReference>
<dbReference type="Proteomes" id="UP001085076">
    <property type="component" value="Miscellaneous, Linkage group lg05"/>
</dbReference>
<feature type="transmembrane region" description="Helical" evidence="9">
    <location>
        <begin position="281"/>
        <end position="303"/>
    </location>
</feature>
<evidence type="ECO:0000313" key="11">
    <source>
        <dbReference type="EMBL" id="KAJ0970981.1"/>
    </source>
</evidence>
<evidence type="ECO:0000256" key="9">
    <source>
        <dbReference type="SAM" id="Phobius"/>
    </source>
</evidence>
<comment type="caution">
    <text evidence="11">The sequence shown here is derived from an EMBL/GenBank/DDBJ whole genome shotgun (WGS) entry which is preliminary data.</text>
</comment>
<comment type="subcellular location">
    <subcellularLocation>
        <location evidence="1">Membrane</location>
        <topology evidence="1">Multi-pass membrane protein</topology>
    </subcellularLocation>
</comment>
<dbReference type="PIRSF" id="PIRSF037006">
    <property type="entry name" value="Wax_synthase"/>
    <property type="match status" value="1"/>
</dbReference>
<keyword evidence="12" id="KW-1185">Reference proteome</keyword>
<dbReference type="EMBL" id="JAGGNH010000005">
    <property type="protein sequence ID" value="KAJ0970981.1"/>
    <property type="molecule type" value="Genomic_DNA"/>
</dbReference>
<dbReference type="GO" id="GO:0006629">
    <property type="term" value="P:lipid metabolic process"/>
    <property type="evidence" value="ECO:0007669"/>
    <property type="project" value="InterPro"/>
</dbReference>
<evidence type="ECO:0000256" key="8">
    <source>
        <dbReference type="ARBA" id="ARBA00023315"/>
    </source>
</evidence>
<evidence type="ECO:0000256" key="2">
    <source>
        <dbReference type="ARBA" id="ARBA00005179"/>
    </source>
</evidence>
<feature type="transmembrane region" description="Helical" evidence="9">
    <location>
        <begin position="60"/>
        <end position="80"/>
    </location>
</feature>
<evidence type="ECO:0000256" key="4">
    <source>
        <dbReference type="ARBA" id="ARBA00022679"/>
    </source>
</evidence>
<evidence type="ECO:0000256" key="7">
    <source>
        <dbReference type="ARBA" id="ARBA00023136"/>
    </source>
</evidence>
<feature type="transmembrane region" description="Helical" evidence="9">
    <location>
        <begin position="145"/>
        <end position="176"/>
    </location>
</feature>
<dbReference type="Pfam" id="PF13813">
    <property type="entry name" value="MBOAT_2"/>
    <property type="match status" value="1"/>
</dbReference>
<feature type="domain" description="Wax synthase" evidence="10">
    <location>
        <begin position="179"/>
        <end position="257"/>
    </location>
</feature>
<name>A0A9D5HBX9_9LILI</name>
<dbReference type="PANTHER" id="PTHR31595">
    <property type="entry name" value="LONG-CHAIN-ALCOHOL O-FATTY-ACYLTRANSFERASE 3-RELATED"/>
    <property type="match status" value="1"/>
</dbReference>
<comment type="pathway">
    <text evidence="2">Secondary metabolite biosynthesis.</text>
</comment>
<dbReference type="AlphaFoldDB" id="A0A9D5HBX9"/>
<organism evidence="11 12">
    <name type="scientific">Dioscorea zingiberensis</name>
    <dbReference type="NCBI Taxonomy" id="325984"/>
    <lineage>
        <taxon>Eukaryota</taxon>
        <taxon>Viridiplantae</taxon>
        <taxon>Streptophyta</taxon>
        <taxon>Embryophyta</taxon>
        <taxon>Tracheophyta</taxon>
        <taxon>Spermatophyta</taxon>
        <taxon>Magnoliopsida</taxon>
        <taxon>Liliopsida</taxon>
        <taxon>Dioscoreales</taxon>
        <taxon>Dioscoreaceae</taxon>
        <taxon>Dioscorea</taxon>
    </lineage>
</organism>
<evidence type="ECO:0000256" key="1">
    <source>
        <dbReference type="ARBA" id="ARBA00004141"/>
    </source>
</evidence>
<dbReference type="InterPro" id="IPR032805">
    <property type="entry name" value="Wax_synthase_dom"/>
</dbReference>
<keyword evidence="6 9" id="KW-1133">Transmembrane helix</keyword>
<evidence type="ECO:0000256" key="6">
    <source>
        <dbReference type="ARBA" id="ARBA00022989"/>
    </source>
</evidence>
<keyword evidence="5 9" id="KW-0812">Transmembrane</keyword>
<evidence type="ECO:0000256" key="5">
    <source>
        <dbReference type="ARBA" id="ARBA00022692"/>
    </source>
</evidence>
<dbReference type="OrthoDB" id="1077582at2759"/>
<keyword evidence="4" id="KW-0808">Transferase</keyword>
<dbReference type="InterPro" id="IPR044851">
    <property type="entry name" value="Wax_synthase"/>
</dbReference>
<dbReference type="GO" id="GO:0008374">
    <property type="term" value="F:O-acyltransferase activity"/>
    <property type="evidence" value="ECO:0007669"/>
    <property type="project" value="InterPro"/>
</dbReference>
<reference evidence="11" key="2">
    <citation type="journal article" date="2022" name="Hortic Res">
        <title>The genome of Dioscorea zingiberensis sheds light on the biosynthesis, origin and evolution of the medicinally important diosgenin saponins.</title>
        <authorList>
            <person name="Li Y."/>
            <person name="Tan C."/>
            <person name="Li Z."/>
            <person name="Guo J."/>
            <person name="Li S."/>
            <person name="Chen X."/>
            <person name="Wang C."/>
            <person name="Dai X."/>
            <person name="Yang H."/>
            <person name="Song W."/>
            <person name="Hou L."/>
            <person name="Xu J."/>
            <person name="Tong Z."/>
            <person name="Xu A."/>
            <person name="Yuan X."/>
            <person name="Wang W."/>
            <person name="Yang Q."/>
            <person name="Chen L."/>
            <person name="Sun Z."/>
            <person name="Wang K."/>
            <person name="Pan B."/>
            <person name="Chen J."/>
            <person name="Bao Y."/>
            <person name="Liu F."/>
            <person name="Qi X."/>
            <person name="Gang D.R."/>
            <person name="Wen J."/>
            <person name="Li J."/>
        </authorList>
    </citation>
    <scope>NUCLEOTIDE SEQUENCE</scope>
    <source>
        <strain evidence="11">Dzin_1.0</strain>
    </source>
</reference>
<feature type="transmembrane region" description="Helical" evidence="9">
    <location>
        <begin position="34"/>
        <end position="53"/>
    </location>
</feature>
<reference evidence="11" key="1">
    <citation type="submission" date="2021-03" db="EMBL/GenBank/DDBJ databases">
        <authorList>
            <person name="Li Z."/>
            <person name="Yang C."/>
        </authorList>
    </citation>
    <scope>NUCLEOTIDE SEQUENCE</scope>
    <source>
        <strain evidence="11">Dzin_1.0</strain>
        <tissue evidence="11">Leaf</tissue>
    </source>
</reference>
<sequence>MNGEMNNFIKLLLWITTSMTYARFISSKLPPGRFRLAALLPVLSLLPLLPWSFSSIQLRAIFFFFLTWLSLFKLLLLSFGHGPLHPSLPLPTFITISSLPIKLRDKSSPFPPLNLRSLLLGITIKTIFLSGLISLYAYKPIMHPYLLLFVYFTHMSIALEVILSIAAFFGGAVIGLDLEPQFNSPFGATSLEDYWGRRWNLMVTSILRPTVYNPVRARFGVAAGVLATFLVSGVMHELMAYYFTSEAPTWEATCYFLLHGVCLVGEKWVKGLTGVRLTPVVSGALTMVFMLVTSFWLLFAPLLRSDAEERLVEESVAALGFLKDIMGHRIQS</sequence>
<dbReference type="GO" id="GO:0016020">
    <property type="term" value="C:membrane"/>
    <property type="evidence" value="ECO:0007669"/>
    <property type="project" value="UniProtKB-SubCell"/>
</dbReference>
<evidence type="ECO:0000313" key="12">
    <source>
        <dbReference type="Proteomes" id="UP001085076"/>
    </source>
</evidence>
<keyword evidence="8" id="KW-0012">Acyltransferase</keyword>
<comment type="similarity">
    <text evidence="3">Belongs to the wax synthase family.</text>
</comment>
<accession>A0A9D5HBX9</accession>